<dbReference type="AlphaFoldDB" id="A0A1Y1HJF8"/>
<feature type="region of interest" description="Disordered" evidence="1">
    <location>
        <begin position="102"/>
        <end position="184"/>
    </location>
</feature>
<evidence type="ECO:0000256" key="1">
    <source>
        <dbReference type="SAM" id="MobiDB-lite"/>
    </source>
</evidence>
<feature type="compositionally biased region" description="Polar residues" evidence="1">
    <location>
        <begin position="404"/>
        <end position="419"/>
    </location>
</feature>
<feature type="region of interest" description="Disordered" evidence="1">
    <location>
        <begin position="1"/>
        <end position="20"/>
    </location>
</feature>
<dbReference type="Gene3D" id="1.10.600.10">
    <property type="entry name" value="Farnesyl Diphosphate Synthase"/>
    <property type="match status" value="1"/>
</dbReference>
<dbReference type="Pfam" id="PF19086">
    <property type="entry name" value="Terpene_syn_C_2"/>
    <property type="match status" value="1"/>
</dbReference>
<dbReference type="EMBL" id="DF236956">
    <property type="protein sequence ID" value="GAQ78033.1"/>
    <property type="molecule type" value="Genomic_DNA"/>
</dbReference>
<evidence type="ECO:0000313" key="2">
    <source>
        <dbReference type="EMBL" id="GAQ78033.1"/>
    </source>
</evidence>
<accession>A0A1Y1HJF8</accession>
<proteinExistence type="predicted"/>
<feature type="compositionally biased region" description="Low complexity" evidence="1">
    <location>
        <begin position="116"/>
        <end position="132"/>
    </location>
</feature>
<dbReference type="InterPro" id="IPR008949">
    <property type="entry name" value="Isoprenoid_synthase_dom_sf"/>
</dbReference>
<feature type="compositionally biased region" description="Gly residues" evidence="1">
    <location>
        <begin position="338"/>
        <end position="351"/>
    </location>
</feature>
<feature type="region of interest" description="Disordered" evidence="1">
    <location>
        <begin position="200"/>
        <end position="245"/>
    </location>
</feature>
<dbReference type="SUPFAM" id="SSF48576">
    <property type="entry name" value="Terpenoid synthases"/>
    <property type="match status" value="1"/>
</dbReference>
<feature type="compositionally biased region" description="Basic and acidic residues" evidence="1">
    <location>
        <begin position="222"/>
        <end position="236"/>
    </location>
</feature>
<dbReference type="Proteomes" id="UP000054558">
    <property type="component" value="Unassembled WGS sequence"/>
</dbReference>
<feature type="region of interest" description="Disordered" evidence="1">
    <location>
        <begin position="278"/>
        <end position="369"/>
    </location>
</feature>
<reference evidence="2 3" key="1">
    <citation type="journal article" date="2014" name="Nat. Commun.">
        <title>Klebsormidium flaccidum genome reveals primary factors for plant terrestrial adaptation.</title>
        <authorList>
            <person name="Hori K."/>
            <person name="Maruyama F."/>
            <person name="Fujisawa T."/>
            <person name="Togashi T."/>
            <person name="Yamamoto N."/>
            <person name="Seo M."/>
            <person name="Sato S."/>
            <person name="Yamada T."/>
            <person name="Mori H."/>
            <person name="Tajima N."/>
            <person name="Moriyama T."/>
            <person name="Ikeuchi M."/>
            <person name="Watanabe M."/>
            <person name="Wada H."/>
            <person name="Kobayashi K."/>
            <person name="Saito M."/>
            <person name="Masuda T."/>
            <person name="Sasaki-Sekimoto Y."/>
            <person name="Mashiguchi K."/>
            <person name="Awai K."/>
            <person name="Shimojima M."/>
            <person name="Masuda S."/>
            <person name="Iwai M."/>
            <person name="Nobusawa T."/>
            <person name="Narise T."/>
            <person name="Kondo S."/>
            <person name="Saito H."/>
            <person name="Sato R."/>
            <person name="Murakawa M."/>
            <person name="Ihara Y."/>
            <person name="Oshima-Yamada Y."/>
            <person name="Ohtaka K."/>
            <person name="Satoh M."/>
            <person name="Sonobe K."/>
            <person name="Ishii M."/>
            <person name="Ohtani R."/>
            <person name="Kanamori-Sato M."/>
            <person name="Honoki R."/>
            <person name="Miyazaki D."/>
            <person name="Mochizuki H."/>
            <person name="Umetsu J."/>
            <person name="Higashi K."/>
            <person name="Shibata D."/>
            <person name="Kamiya Y."/>
            <person name="Sato N."/>
            <person name="Nakamura Y."/>
            <person name="Tabata S."/>
            <person name="Ida S."/>
            <person name="Kurokawa K."/>
            <person name="Ohta H."/>
        </authorList>
    </citation>
    <scope>NUCLEOTIDE SEQUENCE [LARGE SCALE GENOMIC DNA]</scope>
    <source>
        <strain evidence="2 3">NIES-2285</strain>
    </source>
</reference>
<organism evidence="2 3">
    <name type="scientific">Klebsormidium nitens</name>
    <name type="common">Green alga</name>
    <name type="synonym">Ulothrix nitens</name>
    <dbReference type="NCBI Taxonomy" id="105231"/>
    <lineage>
        <taxon>Eukaryota</taxon>
        <taxon>Viridiplantae</taxon>
        <taxon>Streptophyta</taxon>
        <taxon>Klebsormidiophyceae</taxon>
        <taxon>Klebsormidiales</taxon>
        <taxon>Klebsormidiaceae</taxon>
        <taxon>Klebsormidium</taxon>
    </lineage>
</organism>
<feature type="region of interest" description="Disordered" evidence="1">
    <location>
        <begin position="540"/>
        <end position="571"/>
    </location>
</feature>
<feature type="compositionally biased region" description="Low complexity" evidence="1">
    <location>
        <begin position="552"/>
        <end position="563"/>
    </location>
</feature>
<feature type="region of interest" description="Disordered" evidence="1">
    <location>
        <begin position="384"/>
        <end position="419"/>
    </location>
</feature>
<protein>
    <submittedName>
        <fullName evidence="2">Uncharacterized protein</fullName>
    </submittedName>
</protein>
<sequence length="994" mass="105510">MSEFQSRPAADSWDAQGPLSQLDWEQLMQSPKENTSVRKRNRPTSFDVVSLQFPDGGSQFSWPEQSLIGAGGDNLGQLLEGGIDASGQLFGGYGERVESFLAESSDSAAGNPKALTSTSESSGPFTGFGSFGDAANSARQTLDPLPPTSAPAVVPFSRQVSDPLPKPSPAAAQLAPSRSQKVISKSMTTEEIHKAYAQSWGGALKAGPTGGTTIQRQPLQEKPPEKLKREGSKSERSANAAKAQAASIIRDLFRRPGAKRQAVPLEGGQIGVLERGFSQLSAQPVHPPARKSPPFGATPVTSGSSGENAVSPAGSQSTSFPPQEPRPVLNTQAVPPRGLGGAPSGGAGGVGVRRVPRSPPAPAPSSATDLASLQQEAQALLAAMGGSARQTKAPPPEAKLPSKPATSAGKSGSNFQNRGFTDDSHECPLLRAVQVAGCQVALACPVTLDAGLLAYDAWQKISDGCPNPPEELRVLGRQASLNVSGLDDLDSLDWLLTSETGEKGLGDSGGAAGAVPDFGADSSLWGQGFSDLLADVGRSAREPRAAGPSTQSAAPAKSAADPAKPSPTHPLHHLWAQLEPAQVSEPRFQPFRAAYREEVRRLRVWAATFLGEALLPAVAETHFVSCNTVPNLGDRHVRMMLTKGMLWSAFVTHSLVTASPADIYFARHDGPQAYRGTNPAGLDNMTSGMQRKCKNMCFVAEDLKDESTYGPEIFRTYGALHKSVGLTQPPPPPGYACQQITFPDLTDPKPGPVNLNDPPEELIEFDEPQVMTKCSPTGGISPWGMFWLNKNRLLSTGKGLRDAGERARGALQGLFERTIDAHVDKFDVMATGAAPALDRYLSYARFDCGLMVGMGLAFCAFGQSLADAGRWEPTVDDVEQLFEETATAMELAGNVVRITSDLRTYQADLVQLRPNAVAIRMREAHCSHKEALDFLVERAARDIEALGAEIKAHAAKDPFAHACWRLPFELCRVGVAMFTVLGAEGRAKELFELG</sequence>
<gene>
    <name evidence="2" type="ORF">KFL_000070040</name>
</gene>
<keyword evidence="3" id="KW-1185">Reference proteome</keyword>
<name>A0A1Y1HJF8_KLENI</name>
<evidence type="ECO:0000313" key="3">
    <source>
        <dbReference type="Proteomes" id="UP000054558"/>
    </source>
</evidence>
<feature type="compositionally biased region" description="Polar residues" evidence="1">
    <location>
        <begin position="299"/>
        <end position="321"/>
    </location>
</feature>